<protein>
    <recommendedName>
        <fullName evidence="6">Glycoprotein</fullName>
    </recommendedName>
</protein>
<keyword evidence="2" id="KW-0812">Transmembrane</keyword>
<feature type="signal peptide" evidence="3">
    <location>
        <begin position="1"/>
        <end position="31"/>
    </location>
</feature>
<keyword evidence="5" id="KW-1185">Reference proteome</keyword>
<name>A0ABW4XCT2_9ACTN</name>
<dbReference type="RefSeq" id="WP_376876695.1">
    <property type="nucleotide sequence ID" value="NZ_JBHUHP010000011.1"/>
</dbReference>
<keyword evidence="2" id="KW-0472">Membrane</keyword>
<feature type="chain" id="PRO_5047266347" description="Glycoprotein" evidence="3">
    <location>
        <begin position="32"/>
        <end position="797"/>
    </location>
</feature>
<feature type="transmembrane region" description="Helical" evidence="2">
    <location>
        <begin position="738"/>
        <end position="759"/>
    </location>
</feature>
<feature type="region of interest" description="Disordered" evidence="1">
    <location>
        <begin position="119"/>
        <end position="140"/>
    </location>
</feature>
<evidence type="ECO:0008006" key="6">
    <source>
        <dbReference type="Google" id="ProtNLM"/>
    </source>
</evidence>
<comment type="caution">
    <text evidence="4">The sequence shown here is derived from an EMBL/GenBank/DDBJ whole genome shotgun (WGS) entry which is preliminary data.</text>
</comment>
<dbReference type="Proteomes" id="UP001597402">
    <property type="component" value="Unassembled WGS sequence"/>
</dbReference>
<feature type="region of interest" description="Disordered" evidence="1">
    <location>
        <begin position="338"/>
        <end position="387"/>
    </location>
</feature>
<accession>A0ABW4XCT2</accession>
<evidence type="ECO:0000313" key="4">
    <source>
        <dbReference type="EMBL" id="MFD2092564.1"/>
    </source>
</evidence>
<evidence type="ECO:0000256" key="2">
    <source>
        <dbReference type="SAM" id="Phobius"/>
    </source>
</evidence>
<evidence type="ECO:0000256" key="3">
    <source>
        <dbReference type="SAM" id="SignalP"/>
    </source>
</evidence>
<keyword evidence="3" id="KW-0732">Signal</keyword>
<sequence>MTRTALVRAAVGPMFATALGVVVLGAPPASAAPAPVLAAPGAVLAQDEGTGDDRAEEDVTSSDRPVRIEVGRFEPRTITPGSLVTVTGTLVNTGPATITDLNLRLQRGAVLTTRAELAAERQDADPATSKRAPFQPVPGQLAPGDDLTFSYTLPAEELDLTQDGVYPVLLNVNGTVDGLDQRVGELRTYVVQQPPVPTARTAVAWLWPLVEPSHRTPSGAFRDDGLAASVSSGGRLDRALAVIERLPGGVPGDPAADGAEVRPAIQVTLAVDPALVEELQLMAAGPYEVDGRPGDGTDAARAFLDRLATVAAVHPVVALPYGDVDADSLVGAGLPDVLTRSLPGSPEGTAQDPPGSSRADDGAVATSPTTGAPESAAPETPGPEGRAGAAILSDALDVEPRTDLAWAPGESLRADTLPVLQAGGVQQVVLGATGVTHGDDAVGLTDPTAGARATVATPAGPLDALIADPTLSGLLGSAEQAAGGARMAEQQYLAELAVLSMQAPEGSEQTVLVAAPREIEAGPEGAGAMMADTAGLPWLRASTVAELSAGVAEPAGTLSDPLDAPGLDPAGMADVVAGVAIRDDLAGAVVGDADTALRSYDAAVSRATSATRRDDPEHFRSVAADLRAELEGLRGKVTLLDPVEGSYTLGSDDSPLILTGRNDLPMPVRVLLDIRTRGSRGLVIEDIGPQILGPGQRYTLRVPAEAQQAGGFAVRAQLTTPSGGPLGEEIAMQVRSTAYGPISLIITIGAAGLLGLLFLRRLVNFVLRRRRAAADAGQQGGAPEGAVLQPAPNRSPV</sequence>
<proteinExistence type="predicted"/>
<organism evidence="4 5">
    <name type="scientific">Blastococcus deserti</name>
    <dbReference type="NCBI Taxonomy" id="2259033"/>
    <lineage>
        <taxon>Bacteria</taxon>
        <taxon>Bacillati</taxon>
        <taxon>Actinomycetota</taxon>
        <taxon>Actinomycetes</taxon>
        <taxon>Geodermatophilales</taxon>
        <taxon>Geodermatophilaceae</taxon>
        <taxon>Blastococcus</taxon>
    </lineage>
</organism>
<dbReference type="EMBL" id="JBHUHP010000011">
    <property type="protein sequence ID" value="MFD2092564.1"/>
    <property type="molecule type" value="Genomic_DNA"/>
</dbReference>
<keyword evidence="2" id="KW-1133">Transmembrane helix</keyword>
<feature type="region of interest" description="Disordered" evidence="1">
    <location>
        <begin position="777"/>
        <end position="797"/>
    </location>
</feature>
<gene>
    <name evidence="4" type="ORF">ACFSHS_13390</name>
</gene>
<dbReference type="Pfam" id="PF19516">
    <property type="entry name" value="DUF6049"/>
    <property type="match status" value="1"/>
</dbReference>
<evidence type="ECO:0000256" key="1">
    <source>
        <dbReference type="SAM" id="MobiDB-lite"/>
    </source>
</evidence>
<evidence type="ECO:0000313" key="5">
    <source>
        <dbReference type="Proteomes" id="UP001597402"/>
    </source>
</evidence>
<dbReference type="InterPro" id="IPR046112">
    <property type="entry name" value="DUF6049"/>
</dbReference>
<reference evidence="5" key="1">
    <citation type="journal article" date="2019" name="Int. J. Syst. Evol. Microbiol.">
        <title>The Global Catalogue of Microorganisms (GCM) 10K type strain sequencing project: providing services to taxonomists for standard genome sequencing and annotation.</title>
        <authorList>
            <consortium name="The Broad Institute Genomics Platform"/>
            <consortium name="The Broad Institute Genome Sequencing Center for Infectious Disease"/>
            <person name="Wu L."/>
            <person name="Ma J."/>
        </authorList>
    </citation>
    <scope>NUCLEOTIDE SEQUENCE [LARGE SCALE GENOMIC DNA]</scope>
    <source>
        <strain evidence="5">JCM 3338</strain>
    </source>
</reference>